<evidence type="ECO:0000256" key="3">
    <source>
        <dbReference type="ARBA" id="ARBA00022553"/>
    </source>
</evidence>
<dbReference type="InterPro" id="IPR003594">
    <property type="entry name" value="HATPase_dom"/>
</dbReference>
<keyword evidence="5" id="KW-0547">Nucleotide-binding</keyword>
<feature type="transmembrane region" description="Helical" evidence="9">
    <location>
        <begin position="6"/>
        <end position="26"/>
    </location>
</feature>
<feature type="transmembrane region" description="Helical" evidence="9">
    <location>
        <begin position="101"/>
        <end position="118"/>
    </location>
</feature>
<evidence type="ECO:0000256" key="1">
    <source>
        <dbReference type="ARBA" id="ARBA00000085"/>
    </source>
</evidence>
<keyword evidence="4" id="KW-0808">Transferase</keyword>
<reference evidence="12 13" key="1">
    <citation type="submission" date="2021-01" db="EMBL/GenBank/DDBJ databases">
        <title>Whole genome shotgun sequence of Asanoa siamensis NBRC 107932.</title>
        <authorList>
            <person name="Komaki H."/>
            <person name="Tamura T."/>
        </authorList>
    </citation>
    <scope>NUCLEOTIDE SEQUENCE [LARGE SCALE GENOMIC DNA]</scope>
    <source>
        <strain evidence="12 13">NBRC 107932</strain>
    </source>
</reference>
<gene>
    <name evidence="12" type="ORF">Asi02nite_59380</name>
</gene>
<proteinExistence type="predicted"/>
<evidence type="ECO:0000256" key="7">
    <source>
        <dbReference type="ARBA" id="ARBA00022840"/>
    </source>
</evidence>
<dbReference type="Gene3D" id="1.20.5.1930">
    <property type="match status" value="1"/>
</dbReference>
<dbReference type="PANTHER" id="PTHR24421">
    <property type="entry name" value="NITRATE/NITRITE SENSOR PROTEIN NARX-RELATED"/>
    <property type="match status" value="1"/>
</dbReference>
<dbReference type="Pfam" id="PF02518">
    <property type="entry name" value="HATPase_c"/>
    <property type="match status" value="1"/>
</dbReference>
<evidence type="ECO:0000256" key="2">
    <source>
        <dbReference type="ARBA" id="ARBA00012438"/>
    </source>
</evidence>
<dbReference type="InterPro" id="IPR050482">
    <property type="entry name" value="Sensor_HK_TwoCompSys"/>
</dbReference>
<keyword evidence="7" id="KW-0067">ATP-binding</keyword>
<evidence type="ECO:0000256" key="6">
    <source>
        <dbReference type="ARBA" id="ARBA00022777"/>
    </source>
</evidence>
<keyword evidence="6" id="KW-0418">Kinase</keyword>
<dbReference type="CDD" id="cd16917">
    <property type="entry name" value="HATPase_UhpB-NarQ-NarX-like"/>
    <property type="match status" value="1"/>
</dbReference>
<evidence type="ECO:0000259" key="11">
    <source>
        <dbReference type="Pfam" id="PF07730"/>
    </source>
</evidence>
<dbReference type="EC" id="2.7.13.3" evidence="2"/>
<organism evidence="12 13">
    <name type="scientific">Asanoa siamensis</name>
    <dbReference type="NCBI Taxonomy" id="926357"/>
    <lineage>
        <taxon>Bacteria</taxon>
        <taxon>Bacillati</taxon>
        <taxon>Actinomycetota</taxon>
        <taxon>Actinomycetes</taxon>
        <taxon>Micromonosporales</taxon>
        <taxon>Micromonosporaceae</taxon>
        <taxon>Asanoa</taxon>
    </lineage>
</organism>
<name>A0ABQ4CYR4_9ACTN</name>
<dbReference type="Gene3D" id="3.30.565.10">
    <property type="entry name" value="Histidine kinase-like ATPase, C-terminal domain"/>
    <property type="match status" value="1"/>
</dbReference>
<dbReference type="SUPFAM" id="SSF55874">
    <property type="entry name" value="ATPase domain of HSP90 chaperone/DNA topoisomerase II/histidine kinase"/>
    <property type="match status" value="1"/>
</dbReference>
<evidence type="ECO:0000313" key="12">
    <source>
        <dbReference type="EMBL" id="GIF76420.1"/>
    </source>
</evidence>
<protein>
    <recommendedName>
        <fullName evidence="2">histidine kinase</fullName>
        <ecNumber evidence="2">2.7.13.3</ecNumber>
    </recommendedName>
</protein>
<dbReference type="InterPro" id="IPR011712">
    <property type="entry name" value="Sig_transdc_His_kin_sub3_dim/P"/>
</dbReference>
<keyword evidence="8" id="KW-0902">Two-component regulatory system</keyword>
<keyword evidence="3" id="KW-0597">Phosphoprotein</keyword>
<evidence type="ECO:0000313" key="13">
    <source>
        <dbReference type="Proteomes" id="UP000604117"/>
    </source>
</evidence>
<dbReference type="EMBL" id="BONE01000061">
    <property type="protein sequence ID" value="GIF76420.1"/>
    <property type="molecule type" value="Genomic_DNA"/>
</dbReference>
<comment type="catalytic activity">
    <reaction evidence="1">
        <text>ATP + protein L-histidine = ADP + protein N-phospho-L-histidine.</text>
        <dbReference type="EC" id="2.7.13.3"/>
    </reaction>
</comment>
<keyword evidence="9" id="KW-1133">Transmembrane helix</keyword>
<dbReference type="InterPro" id="IPR036890">
    <property type="entry name" value="HATPase_C_sf"/>
</dbReference>
<evidence type="ECO:0000259" key="10">
    <source>
        <dbReference type="Pfam" id="PF02518"/>
    </source>
</evidence>
<evidence type="ECO:0000256" key="8">
    <source>
        <dbReference type="ARBA" id="ARBA00023012"/>
    </source>
</evidence>
<dbReference type="Proteomes" id="UP000604117">
    <property type="component" value="Unassembled WGS sequence"/>
</dbReference>
<keyword evidence="9" id="KW-0472">Membrane</keyword>
<evidence type="ECO:0000256" key="9">
    <source>
        <dbReference type="SAM" id="Phobius"/>
    </source>
</evidence>
<keyword evidence="9" id="KW-0812">Transmembrane</keyword>
<accession>A0ABQ4CYR4</accession>
<dbReference type="PANTHER" id="PTHR24421:SF10">
    <property type="entry name" value="NITRATE_NITRITE SENSOR PROTEIN NARQ"/>
    <property type="match status" value="1"/>
</dbReference>
<feature type="transmembrane region" description="Helical" evidence="9">
    <location>
        <begin position="38"/>
        <end position="58"/>
    </location>
</feature>
<feature type="transmembrane region" description="Helical" evidence="9">
    <location>
        <begin position="64"/>
        <end position="89"/>
    </location>
</feature>
<dbReference type="Pfam" id="PF07730">
    <property type="entry name" value="HisKA_3"/>
    <property type="match status" value="1"/>
</dbReference>
<keyword evidence="13" id="KW-1185">Reference proteome</keyword>
<dbReference type="RefSeq" id="WP_203717295.1">
    <property type="nucleotide sequence ID" value="NZ_BONE01000061.1"/>
</dbReference>
<feature type="domain" description="Signal transduction histidine kinase subgroup 3 dimerisation and phosphoacceptor" evidence="11">
    <location>
        <begin position="158"/>
        <end position="220"/>
    </location>
</feature>
<evidence type="ECO:0000256" key="5">
    <source>
        <dbReference type="ARBA" id="ARBA00022741"/>
    </source>
</evidence>
<comment type="caution">
    <text evidence="12">The sequence shown here is derived from an EMBL/GenBank/DDBJ whole genome shotgun (WGS) entry which is preliminary data.</text>
</comment>
<sequence>MVRVRALHRGVDVFLALVAAVVGSGLELADPDVATKAITAPTWFYVALQVAAAAMLLARRRHPYAAALTIAAISLLAPAWAAVLVPYAVTAYGTGRRWRPWAVVAALTVAFMTGAHAWAIDDPITAPTVIAVSAVLGLYARARRRLADELAEQARAEERVRLAGEMHDVVTHRINLMVLQAGALRVTAADPATRAAAEELRVTGCLALTELRDLIGLLHDGSRPVRAVREPAAGSLESLVDGARAAGVPVRLVEDGDPTVVDPAVGRTLFRVVQESLTNVAKHAPGADTLVTVHYAGDGVRATVANPPGHLPARPEVTAAGAGRGLAGLRHRVEVVGGTLTSGSTSDGGFAVHAVLPAHVPAAVGR</sequence>
<evidence type="ECO:0000256" key="4">
    <source>
        <dbReference type="ARBA" id="ARBA00022679"/>
    </source>
</evidence>
<feature type="domain" description="Histidine kinase/HSP90-like ATPase" evidence="10">
    <location>
        <begin position="267"/>
        <end position="358"/>
    </location>
</feature>